<dbReference type="PROSITE" id="PS50850">
    <property type="entry name" value="MFS"/>
    <property type="match status" value="1"/>
</dbReference>
<dbReference type="PANTHER" id="PTHR42718">
    <property type="entry name" value="MAJOR FACILITATOR SUPERFAMILY MULTIDRUG TRANSPORTER MFSC"/>
    <property type="match status" value="1"/>
</dbReference>
<accession>A0A371PCF7</accession>
<evidence type="ECO:0000313" key="9">
    <source>
        <dbReference type="EMBL" id="REK73597.1"/>
    </source>
</evidence>
<dbReference type="GO" id="GO:0022857">
    <property type="term" value="F:transmembrane transporter activity"/>
    <property type="evidence" value="ECO:0007669"/>
    <property type="project" value="InterPro"/>
</dbReference>
<evidence type="ECO:0000256" key="5">
    <source>
        <dbReference type="ARBA" id="ARBA00022989"/>
    </source>
</evidence>
<dbReference type="Gene3D" id="1.20.1250.20">
    <property type="entry name" value="MFS general substrate transporter like domains"/>
    <property type="match status" value="1"/>
</dbReference>
<dbReference type="OrthoDB" id="7375466at2"/>
<comment type="subcellular location">
    <subcellularLocation>
        <location evidence="1">Cell membrane</location>
        <topology evidence="1">Multi-pass membrane protein</topology>
    </subcellularLocation>
</comment>
<feature type="transmembrane region" description="Helical" evidence="7">
    <location>
        <begin position="465"/>
        <end position="489"/>
    </location>
</feature>
<dbReference type="Gene3D" id="1.20.1720.10">
    <property type="entry name" value="Multidrug resistance protein D"/>
    <property type="match status" value="1"/>
</dbReference>
<keyword evidence="4 7" id="KW-0812">Transmembrane</keyword>
<evidence type="ECO:0000256" key="3">
    <source>
        <dbReference type="ARBA" id="ARBA00022475"/>
    </source>
</evidence>
<dbReference type="InterPro" id="IPR036259">
    <property type="entry name" value="MFS_trans_sf"/>
</dbReference>
<dbReference type="Pfam" id="PF07690">
    <property type="entry name" value="MFS_1"/>
    <property type="match status" value="1"/>
</dbReference>
<sequence length="509" mass="51965">MVTTEVTMSSRRRWVALGILMLASLLLAIDGTVLALAVPALTTSLSPTAEQVLWIGDVYSLALAGLLVLMGNLSDRFGRRRVLLLGSAAFGAASVLAAFSTSPEMLIAARLMLGVAGATLMPSTLSLIRNIFTDDAERTRAIALWATSFGAGSAIGPLVGGALLEHFWWGSVFLINVPVMVVVLIGGALLLPESKNPEPGRFDVPSAVLSIVALTGAVYAIKHVVAAGLDAQTAVTIVVAVVASTVFARRQRRLDDPLLDLTLFGYRSFSGAVLSSVIAIFALVGLMFFFSQYLQLGRGMSPLQAGVAELPATLASVVVVVVIAAMVRRLGYGRSVATGLGMAAAGLAGVSLAAGNAHYAWLAIAMVLIGLGVGIAMTLSADVVLAAVPPTKAGAASAITETANELGVVLGISVLGSLLSLTYRGSLSLPDSLGGTERSAVEDSFASAVTVLDPGSPVFAAAREAFVGAVQTTALVAAVAAVVAAVVAWRMIPHGRDVSVVGAHDAAGE</sequence>
<keyword evidence="6 7" id="KW-0472">Membrane</keyword>
<feature type="transmembrane region" description="Helical" evidence="7">
    <location>
        <begin position="82"/>
        <end position="101"/>
    </location>
</feature>
<feature type="transmembrane region" description="Helical" evidence="7">
    <location>
        <begin position="202"/>
        <end position="221"/>
    </location>
</feature>
<organism evidence="9 10">
    <name type="scientific">Aeromicrobium endophyticum</name>
    <dbReference type="NCBI Taxonomy" id="2292704"/>
    <lineage>
        <taxon>Bacteria</taxon>
        <taxon>Bacillati</taxon>
        <taxon>Actinomycetota</taxon>
        <taxon>Actinomycetes</taxon>
        <taxon>Propionibacteriales</taxon>
        <taxon>Nocardioidaceae</taxon>
        <taxon>Aeromicrobium</taxon>
    </lineage>
</organism>
<feature type="transmembrane region" description="Helical" evidence="7">
    <location>
        <begin position="107"/>
        <end position="128"/>
    </location>
</feature>
<keyword evidence="2" id="KW-0813">Transport</keyword>
<protein>
    <submittedName>
        <fullName evidence="9">MFS transporter</fullName>
    </submittedName>
</protein>
<keyword evidence="3" id="KW-1003">Cell membrane</keyword>
<feature type="transmembrane region" description="Helical" evidence="7">
    <location>
        <begin position="406"/>
        <end position="423"/>
    </location>
</feature>
<dbReference type="InterPro" id="IPR020846">
    <property type="entry name" value="MFS_dom"/>
</dbReference>
<dbReference type="InterPro" id="IPR005829">
    <property type="entry name" value="Sugar_transporter_CS"/>
</dbReference>
<keyword evidence="5 7" id="KW-1133">Transmembrane helix</keyword>
<dbReference type="SUPFAM" id="SSF103473">
    <property type="entry name" value="MFS general substrate transporter"/>
    <property type="match status" value="1"/>
</dbReference>
<feature type="transmembrane region" description="Helical" evidence="7">
    <location>
        <begin position="336"/>
        <end position="354"/>
    </location>
</feature>
<evidence type="ECO:0000256" key="7">
    <source>
        <dbReference type="SAM" id="Phobius"/>
    </source>
</evidence>
<reference evidence="9 10" key="1">
    <citation type="submission" date="2018-08" db="EMBL/GenBank/DDBJ databases">
        <title>Aeromicrobium sp. M2KJ-4, whole genome shotgun sequence.</title>
        <authorList>
            <person name="Tuo L."/>
        </authorList>
    </citation>
    <scope>NUCLEOTIDE SEQUENCE [LARGE SCALE GENOMIC DNA]</scope>
    <source>
        <strain evidence="9 10">M2KJ-4</strain>
    </source>
</reference>
<feature type="transmembrane region" description="Helical" evidence="7">
    <location>
        <begin position="140"/>
        <end position="160"/>
    </location>
</feature>
<evidence type="ECO:0000259" key="8">
    <source>
        <dbReference type="PROSITE" id="PS50850"/>
    </source>
</evidence>
<dbReference type="EMBL" id="QUBR01000001">
    <property type="protein sequence ID" value="REK73597.1"/>
    <property type="molecule type" value="Genomic_DNA"/>
</dbReference>
<evidence type="ECO:0000313" key="10">
    <source>
        <dbReference type="Proteomes" id="UP000265581"/>
    </source>
</evidence>
<dbReference type="AlphaFoldDB" id="A0A371PCF7"/>
<dbReference type="RefSeq" id="WP_119703706.1">
    <property type="nucleotide sequence ID" value="NZ_JBHSOI010000001.1"/>
</dbReference>
<feature type="transmembrane region" description="Helical" evidence="7">
    <location>
        <begin position="227"/>
        <end position="248"/>
    </location>
</feature>
<feature type="domain" description="Major facilitator superfamily (MFS) profile" evidence="8">
    <location>
        <begin position="16"/>
        <end position="496"/>
    </location>
</feature>
<comment type="caution">
    <text evidence="9">The sequence shown here is derived from an EMBL/GenBank/DDBJ whole genome shotgun (WGS) entry which is preliminary data.</text>
</comment>
<dbReference type="InterPro" id="IPR011701">
    <property type="entry name" value="MFS"/>
</dbReference>
<dbReference type="PROSITE" id="PS00216">
    <property type="entry name" value="SUGAR_TRANSPORT_1"/>
    <property type="match status" value="1"/>
</dbReference>
<evidence type="ECO:0000256" key="4">
    <source>
        <dbReference type="ARBA" id="ARBA00022692"/>
    </source>
</evidence>
<evidence type="ECO:0000256" key="1">
    <source>
        <dbReference type="ARBA" id="ARBA00004651"/>
    </source>
</evidence>
<dbReference type="CDD" id="cd17321">
    <property type="entry name" value="MFS_MMR_MDR_like"/>
    <property type="match status" value="1"/>
</dbReference>
<feature type="transmembrane region" description="Helical" evidence="7">
    <location>
        <begin position="310"/>
        <end position="327"/>
    </location>
</feature>
<evidence type="ECO:0000256" key="2">
    <source>
        <dbReference type="ARBA" id="ARBA00022448"/>
    </source>
</evidence>
<feature type="transmembrane region" description="Helical" evidence="7">
    <location>
        <begin position="360"/>
        <end position="385"/>
    </location>
</feature>
<gene>
    <name evidence="9" type="ORF">DX116_08685</name>
</gene>
<feature type="transmembrane region" description="Helical" evidence="7">
    <location>
        <begin position="269"/>
        <end position="290"/>
    </location>
</feature>
<feature type="transmembrane region" description="Helical" evidence="7">
    <location>
        <begin position="166"/>
        <end position="190"/>
    </location>
</feature>
<dbReference type="GO" id="GO:0005886">
    <property type="term" value="C:plasma membrane"/>
    <property type="evidence" value="ECO:0007669"/>
    <property type="project" value="UniProtKB-SubCell"/>
</dbReference>
<name>A0A371PCF7_9ACTN</name>
<evidence type="ECO:0000256" key="6">
    <source>
        <dbReference type="ARBA" id="ARBA00023136"/>
    </source>
</evidence>
<feature type="transmembrane region" description="Helical" evidence="7">
    <location>
        <begin position="51"/>
        <end position="70"/>
    </location>
</feature>
<dbReference type="PANTHER" id="PTHR42718:SF47">
    <property type="entry name" value="METHYL VIOLOGEN RESISTANCE PROTEIN SMVA"/>
    <property type="match status" value="1"/>
</dbReference>
<proteinExistence type="predicted"/>
<keyword evidence="10" id="KW-1185">Reference proteome</keyword>
<dbReference type="Proteomes" id="UP000265581">
    <property type="component" value="Unassembled WGS sequence"/>
</dbReference>